<reference evidence="5" key="1">
    <citation type="submission" date="2021-12" db="EMBL/GenBank/DDBJ databases">
        <authorList>
            <person name="Rodrigo-Torres L."/>
            <person name="Arahal R. D."/>
            <person name="Lucena T."/>
        </authorList>
    </citation>
    <scope>NUCLEOTIDE SEQUENCE</scope>
    <source>
        <strain evidence="5">CECT 8267</strain>
    </source>
</reference>
<dbReference type="GO" id="GO:0016787">
    <property type="term" value="F:hydrolase activity"/>
    <property type="evidence" value="ECO:0007669"/>
    <property type="project" value="UniProtKB-KW"/>
</dbReference>
<keyword evidence="1" id="KW-0479">Metal-binding</keyword>
<evidence type="ECO:0000313" key="5">
    <source>
        <dbReference type="EMBL" id="CAH0990765.1"/>
    </source>
</evidence>
<evidence type="ECO:0000256" key="3">
    <source>
        <dbReference type="ARBA" id="ARBA00022842"/>
    </source>
</evidence>
<protein>
    <submittedName>
        <fullName evidence="5">N-acetylmuramic acid 6-phosphate phosphatase</fullName>
        <ecNumber evidence="5">3.1.3.105</ecNumber>
    </submittedName>
</protein>
<dbReference type="InterPro" id="IPR006439">
    <property type="entry name" value="HAD-SF_hydro_IA"/>
</dbReference>
<dbReference type="Proteomes" id="UP000838100">
    <property type="component" value="Unassembled WGS sequence"/>
</dbReference>
<dbReference type="InterPro" id="IPR041492">
    <property type="entry name" value="HAD_2"/>
</dbReference>
<dbReference type="NCBIfam" id="TIGR01509">
    <property type="entry name" value="HAD-SF-IA-v3"/>
    <property type="match status" value="1"/>
</dbReference>
<dbReference type="Pfam" id="PF13419">
    <property type="entry name" value="HAD_2"/>
    <property type="match status" value="1"/>
</dbReference>
<dbReference type="SUPFAM" id="SSF56784">
    <property type="entry name" value="HAD-like"/>
    <property type="match status" value="1"/>
</dbReference>
<dbReference type="InterPro" id="IPR036412">
    <property type="entry name" value="HAD-like_sf"/>
</dbReference>
<dbReference type="SFLD" id="SFLDG01129">
    <property type="entry name" value="C1.5:_HAD__Beta-PGM__Phosphata"/>
    <property type="match status" value="1"/>
</dbReference>
<dbReference type="InterPro" id="IPR023198">
    <property type="entry name" value="PGP-like_dom2"/>
</dbReference>
<dbReference type="EMBL" id="CAKLPX010000001">
    <property type="protein sequence ID" value="CAH0990765.1"/>
    <property type="molecule type" value="Genomic_DNA"/>
</dbReference>
<proteinExistence type="predicted"/>
<dbReference type="NCBIfam" id="TIGR01549">
    <property type="entry name" value="HAD-SF-IA-v1"/>
    <property type="match status" value="1"/>
</dbReference>
<dbReference type="RefSeq" id="WP_237443438.1">
    <property type="nucleotide sequence ID" value="NZ_CAKLPX010000001.1"/>
</dbReference>
<keyword evidence="6" id="KW-1185">Reference proteome</keyword>
<comment type="caution">
    <text evidence="5">The sequence shown here is derived from an EMBL/GenBank/DDBJ whole genome shotgun (WGS) entry which is preliminary data.</text>
</comment>
<keyword evidence="3" id="KW-0460">Magnesium</keyword>
<gene>
    <name evidence="5" type="primary">mupP</name>
    <name evidence="5" type="ORF">SIN8267_00864</name>
</gene>
<organism evidence="5 6">
    <name type="scientific">Sinobacterium norvegicum</name>
    <dbReference type="NCBI Taxonomy" id="1641715"/>
    <lineage>
        <taxon>Bacteria</taxon>
        <taxon>Pseudomonadati</taxon>
        <taxon>Pseudomonadota</taxon>
        <taxon>Gammaproteobacteria</taxon>
        <taxon>Cellvibrionales</taxon>
        <taxon>Spongiibacteraceae</taxon>
        <taxon>Sinobacterium</taxon>
    </lineage>
</organism>
<dbReference type="InterPro" id="IPR023214">
    <property type="entry name" value="HAD_sf"/>
</dbReference>
<evidence type="ECO:0000256" key="1">
    <source>
        <dbReference type="ARBA" id="ARBA00022723"/>
    </source>
</evidence>
<evidence type="ECO:0000256" key="2">
    <source>
        <dbReference type="ARBA" id="ARBA00022801"/>
    </source>
</evidence>
<keyword evidence="4" id="KW-0119">Carbohydrate metabolism</keyword>
<keyword evidence="2 5" id="KW-0378">Hydrolase</keyword>
<evidence type="ECO:0000313" key="6">
    <source>
        <dbReference type="Proteomes" id="UP000838100"/>
    </source>
</evidence>
<evidence type="ECO:0000256" key="4">
    <source>
        <dbReference type="ARBA" id="ARBA00023277"/>
    </source>
</evidence>
<dbReference type="SFLD" id="SFLDS00003">
    <property type="entry name" value="Haloacid_Dehalogenase"/>
    <property type="match status" value="1"/>
</dbReference>
<dbReference type="SFLD" id="SFLDG01135">
    <property type="entry name" value="C1.5.6:_HAD__Beta-PGM__Phospha"/>
    <property type="match status" value="1"/>
</dbReference>
<dbReference type="EC" id="3.1.3.105" evidence="5"/>
<name>A0ABM9ACR7_9GAMM</name>
<accession>A0ABM9ACR7</accession>
<dbReference type="Gene3D" id="1.10.150.240">
    <property type="entry name" value="Putative phosphatase, domain 2"/>
    <property type="match status" value="1"/>
</dbReference>
<dbReference type="InterPro" id="IPR050155">
    <property type="entry name" value="HAD-like_hydrolase_sf"/>
</dbReference>
<dbReference type="PANTHER" id="PTHR43434:SF23">
    <property type="entry name" value="PHOSPHOGLYCOLATE PHOSPHATASE"/>
    <property type="match status" value="1"/>
</dbReference>
<dbReference type="Gene3D" id="3.40.50.1000">
    <property type="entry name" value="HAD superfamily/HAD-like"/>
    <property type="match status" value="1"/>
</dbReference>
<dbReference type="PANTHER" id="PTHR43434">
    <property type="entry name" value="PHOSPHOGLYCOLATE PHOSPHATASE"/>
    <property type="match status" value="1"/>
</dbReference>
<dbReference type="PRINTS" id="PR00413">
    <property type="entry name" value="HADHALOGNASE"/>
</dbReference>
<sequence>MSRLPLAAVLFDLDGTVLDTAKDFEWVLNQQLATHQRESVSYEKLRSVVSHGARAMVSLGFDIQQDAPGFEALRQEFLALYQQHLCHRSKLFDGMQEVLDWCVEQRLPMAIVTNKPSTFTLALLDKLELSHYFTSVVCPDDVSQAKPSPEPLLLAAEQLQVNAKQCLYIGDHIRDIDAGRAANMSTMACRYGYIEDDDSADNWLADMVIDHPLEIIQHCQQQLSALLPE</sequence>